<dbReference type="SMART" id="SM00823">
    <property type="entry name" value="PKS_PP"/>
    <property type="match status" value="2"/>
</dbReference>
<protein>
    <recommendedName>
        <fullName evidence="5">Carrier domain-containing protein</fullName>
    </recommendedName>
</protein>
<dbReference type="SUPFAM" id="SSF53474">
    <property type="entry name" value="alpha/beta-Hydrolases"/>
    <property type="match status" value="1"/>
</dbReference>
<dbReference type="Pfam" id="PF08242">
    <property type="entry name" value="Methyltransf_12"/>
    <property type="match status" value="1"/>
</dbReference>
<dbReference type="CDD" id="cd02440">
    <property type="entry name" value="AdoMet_MTases"/>
    <property type="match status" value="1"/>
</dbReference>
<dbReference type="CDD" id="cd17646">
    <property type="entry name" value="A_NRPS_AB3403-like"/>
    <property type="match status" value="2"/>
</dbReference>
<organism evidence="6 7">
    <name type="scientific">Nocardiopsis rhodophaea</name>
    <dbReference type="NCBI Taxonomy" id="280238"/>
    <lineage>
        <taxon>Bacteria</taxon>
        <taxon>Bacillati</taxon>
        <taxon>Actinomycetota</taxon>
        <taxon>Actinomycetes</taxon>
        <taxon>Streptosporangiales</taxon>
        <taxon>Nocardiopsidaceae</taxon>
        <taxon>Nocardiopsis</taxon>
    </lineage>
</organism>
<proteinExistence type="predicted"/>
<dbReference type="Pfam" id="PF00501">
    <property type="entry name" value="AMP-binding"/>
    <property type="match status" value="2"/>
</dbReference>
<dbReference type="InterPro" id="IPR006162">
    <property type="entry name" value="Ppantetheine_attach_site"/>
</dbReference>
<dbReference type="SUPFAM" id="SSF52777">
    <property type="entry name" value="CoA-dependent acyltransferases"/>
    <property type="match status" value="6"/>
</dbReference>
<keyword evidence="4" id="KW-0677">Repeat</keyword>
<evidence type="ECO:0000313" key="7">
    <source>
        <dbReference type="Proteomes" id="UP001501585"/>
    </source>
</evidence>
<reference evidence="6 7" key="1">
    <citation type="journal article" date="2019" name="Int. J. Syst. Evol. Microbiol.">
        <title>The Global Catalogue of Microorganisms (GCM) 10K type strain sequencing project: providing services to taxonomists for standard genome sequencing and annotation.</title>
        <authorList>
            <consortium name="The Broad Institute Genomics Platform"/>
            <consortium name="The Broad Institute Genome Sequencing Center for Infectious Disease"/>
            <person name="Wu L."/>
            <person name="Ma J."/>
        </authorList>
    </citation>
    <scope>NUCLEOTIDE SEQUENCE [LARGE SCALE GENOMIC DNA]</scope>
    <source>
        <strain evidence="6 7">JCM 15313</strain>
    </source>
</reference>
<dbReference type="PANTHER" id="PTHR45527:SF1">
    <property type="entry name" value="FATTY ACID SYNTHASE"/>
    <property type="match status" value="1"/>
</dbReference>
<comment type="caution">
    <text evidence="6">The sequence shown here is derived from an EMBL/GenBank/DDBJ whole genome shotgun (WGS) entry which is preliminary data.</text>
</comment>
<dbReference type="Gene3D" id="3.40.50.1820">
    <property type="entry name" value="alpha/beta hydrolase"/>
    <property type="match status" value="1"/>
</dbReference>
<dbReference type="SUPFAM" id="SSF53335">
    <property type="entry name" value="S-adenosyl-L-methionine-dependent methyltransferases"/>
    <property type="match status" value="1"/>
</dbReference>
<dbReference type="Pfam" id="PF00975">
    <property type="entry name" value="Thioesterase"/>
    <property type="match status" value="1"/>
</dbReference>
<dbReference type="Gene3D" id="3.30.559.10">
    <property type="entry name" value="Chloramphenicol acetyltransferase-like domain"/>
    <property type="match status" value="3"/>
</dbReference>
<dbReference type="Pfam" id="PF00668">
    <property type="entry name" value="Condensation"/>
    <property type="match status" value="3"/>
</dbReference>
<dbReference type="InterPro" id="IPR020845">
    <property type="entry name" value="AMP-binding_CS"/>
</dbReference>
<dbReference type="InterPro" id="IPR029058">
    <property type="entry name" value="AB_hydrolase_fold"/>
</dbReference>
<sequence>MTAESGPTKVSDIYPLSPAQQGVLFHTLSAPASGVYFEQFSVRLEGKLDTAAFRAAWEHVVHRHDVLRAALQWEGLDQPLMVVFDQVDLPWSERDWRDMPAEDQQDRMQRSLAEQRVSGFDLASAPLLRVEVIRLDDAVWQVVWSFHHIVLDGWSSAAVLRELFTAYAALLRGTEPKLPPVRPYRDYIGWLQEQDLAAAEGYWRDLLAGVSGPTSLAIDRPADGFRGDDEYGRLSHPLPAGLVARIEATASALRLTANTLFQAAWSLLLSRYAGTDDVVYGVTSSGRPADLTGVENITGMFINTLPTRVRVPGDRTVEAWLQEVQEAEHERRRFEFSPLYRVQEWSGVPSGAALFESILVFENYPADASVLDDVPELRVAEMFGIEQTNYPLTVLVEMGERARLDVWFDRTRIGEDAGRRLLGHLGRALEELTGAPDRPVAEIGLLTDEEQREFADWGATDVGFGTPECLHEAVVRQARRTPEAIAVRCEGVELTYAELDRQSNRLAHTLASRDAAGRVVGLLLDRSVDLVVAMLAVFKSGGAYLPLAPDQPTERLEFMIGDSEAALVLMQNELRHLLPTGTLGLAVDGDWDSEVAPHPDTALGSTVRPSDLAYVMYTSGSTGEPKGVMVEHRGVWNRLVWGRDRFPIGPGDTVLQKTPYTFDVSVWEFLWPLMTGARLVLARPDGHRDPDYLVDLIREEEVTTLHFVPSMLRYFLAAPGVEDLPLVRRVFCSGEALTPDLRDRFFELFDAELHNLYGPTEASIEVTHWECLPGQRGESVVPIGRPIANMVCRILDPQGRQVPVGVPGELHLGGIGLARGYLARPELTRDRFVPDPYADSDSEARLYRTGDLARWRPDGVIEYLGRNDDQIKIRGQRVEPGEIEAALLAHPDVGEAAIAVYGDDARQRIAAYVAAAPGGRSVDRGEIRAHAAQRLPEYMVPAAVTVLDRFPISANGKLDRAALPQPAWQEDAEFVPADTSMEQTLAMVCADVLGVDRVGVLDNFFALGGDSILSIQMVSRAAQHGIHITPAQVFREQTVERLVRVAGSGPAVLAPQGPVTGPVALGPVQRWFFRLDLAEPNRWNQGVTLVSPTDLDPDLVRRALLRVLTHHDVLRSRFVRDGGQWGQHQVEPGEADVPVAVVDGSVDDALRLAHSRLDLGQGPLLRAAIAGRSLVIACHHLVVDAVSWRFVVEDFEGAYVALSRGRQVELPAKTTAFAQWTERLAEYAESAEVVDKAPYWRSVLDTVRPLPPDVGAPGLQGEAVRRRISLPTDATAALADAARRMKARLDELVLAAFAQGLTSWTGEPDVTVDVEGHGREPLFDDVDLSRTVGWFTAIRPVHLAVGGRDPVEAVRETKRALRSAPDGGIGFGLLREHTDLLENAPIPLVLFNFLGRLDQAGPVQDPLFSLEDGGAEAAIAPDDPRHHAIEINAAVQDGRLVVDVAHPGAPAPAAAGDRLLTSVREALDRLAAPDGPSVHRAHLPSDFPLASVDEEELARIAADPAPVADLYPATAMQQGLLFHTLSAPDSGVYFEQFTVRVEGELDTAVLRSAWEHLLNRHEALRSAVLWDGVETPMTVVYDRVELPWAEEDWRGCAPADRDGKLTELLAGQRREGFDPSRAPLLRAGAIRLDDSVWQLVWNFHHIVLDGWSSATVLRELFEAYVALQAGRVPELPQVRPYRDHVEWLQGQDLAAAEGYWRDLLSDVTEASPLGMDRRAEAGRRDEDYDRMEDVLPADLCARLEETARRRRLTVNTLFQGAWSLLLSRYAGSEDVVYGVTSSGRPADLAGAEGIVGLFINTLPARVACPDGEELGAWLGRLQQSQIDQRRYDFTPLNRVQEWSGVPAGSPLFESILVFENYPADFSVLDQLSELRVAELHSTEQTNYPLTAVIVPGARTRVKLWFDRTRIDPGAAEGLLGHMHRLLEEMCGTPGRRLGDVDMLTDAERGALAAWTDTAREYGSECPHHAVSRQAEATPEAVALRFGDRELSYAELDERSERLARHLRERGVAKGAVVGLCLHRSVELVVGLLGVLKAGAAYLPLSPDDPVERLAYLLGDTDAALVLTQGALRDGLPDTVPVLALDTDAWGADVPAGSAQEPERCGTPSDLAYVMYTSGSTGEPKGVMVEHRGVWNRLRWMQDAFPIGPGDTVLQKTPYTFDVSVWEFLWPLMTGARLVLARPDGHRDPDYLVDLIREEEVTTLHFVPSMLRYFLAAPGVEDLPSVRRVFCSGEAFPPDLRDRFFELFDAELHNLYGPTEASIDVTAWECRPEQKGEPVVPIGRPIANMVCRILDPQGRQVPVGVPGELHLGGVGLARGYLARPELTRERFVPDPYGEPGSGARLYRTGDVARWRPDGVIEYLGRNDDQIKIRGQRVEPGEIEAVLRSDPMVKQAVVVAGSRGGEGTVLSAFAEPDIAAAATGDADSTAYLRRHVERWQSLYEEVYSDPVVEDDPDFNTAGWISSYTGRPIPTEEMREWRDRTVQRILDLRPDRVLEIGCGTGILLTRIAPECSSYRGTDMSATALDYVRERVTDRGLDNVLLEKGEAVDFDGIPPESADVVVLNSVVQYFPSTDYLLDVIRGAMDALAPGGHMVVGDVRNLLLLATLHGSVQLAGASEDTPAGEIVRQVRHLAGIENELLVDPRFFTRLREEIPGLGRIEVAPKAGDSDNELTRFRYDVVLEKAAAPPTRQNARWTGWEQAGLTPQAVEDMIRTSDRQVIALAKVPNARVQRHHERWRRLLAASGDTTVGEALGELGGEAVGNVGDAAASGAVDPERLRAVGRSCGYDVELSWASGYPDGSFDAVLRAPGGPRTDFLPPGGPDTDAADLANTPLSREIGADVRGRLQDRLARTLPAFMVPSALTIVDAIPMTTSGKVDRGALLAGRSGRDPERPYRAPRDEVELRLTRIWESVLDTARVGIGDDFFELGGDSLVAIRLTTEVQSAFGVALQLADQLAARTVEQSAEVVRRGGEGIRWRPLVQITPGEGSPLFCVHPAGGSVLCYGELARRLGHGRPLYGLAPIGLEEGQEADTRVDDMVERYLAEVREVRPHGPYHLAGWSLGGVIALEMAARLRDAGEQVALVAMVDSVAPELAGGDVDDADVLREFFGDIPLDTGHLRTLDTEAAIGAALEQAAEAGAVPVGLDRERLLRMRKAHQRHISALAAHRPTAYDGDVVLFRAEDTDVALPGYGWERVLPAAPEVIEVPGDHRTVLEAPNVQRIAWELAARIAKSEEKRRA</sequence>
<dbReference type="InterPro" id="IPR010071">
    <property type="entry name" value="AA_adenyl_dom"/>
</dbReference>
<evidence type="ECO:0000256" key="1">
    <source>
        <dbReference type="ARBA" id="ARBA00001957"/>
    </source>
</evidence>
<dbReference type="Gene3D" id="3.40.50.980">
    <property type="match status" value="4"/>
</dbReference>
<dbReference type="PANTHER" id="PTHR45527">
    <property type="entry name" value="NONRIBOSOMAL PEPTIDE SYNTHETASE"/>
    <property type="match status" value="1"/>
</dbReference>
<evidence type="ECO:0000259" key="5">
    <source>
        <dbReference type="PROSITE" id="PS50075"/>
    </source>
</evidence>
<dbReference type="Pfam" id="PF13193">
    <property type="entry name" value="AMP-binding_C"/>
    <property type="match status" value="1"/>
</dbReference>
<dbReference type="InterPro" id="IPR001242">
    <property type="entry name" value="Condensation_dom"/>
</dbReference>
<evidence type="ECO:0000256" key="3">
    <source>
        <dbReference type="ARBA" id="ARBA00022553"/>
    </source>
</evidence>
<dbReference type="NCBIfam" id="NF003417">
    <property type="entry name" value="PRK04813.1"/>
    <property type="match status" value="3"/>
</dbReference>
<dbReference type="SUPFAM" id="SSF47336">
    <property type="entry name" value="ACP-like"/>
    <property type="match status" value="2"/>
</dbReference>
<dbReference type="PROSITE" id="PS00012">
    <property type="entry name" value="PHOSPHOPANTETHEINE"/>
    <property type="match status" value="2"/>
</dbReference>
<dbReference type="Proteomes" id="UP001501585">
    <property type="component" value="Unassembled WGS sequence"/>
</dbReference>
<dbReference type="InterPro" id="IPR020806">
    <property type="entry name" value="PKS_PP-bd"/>
</dbReference>
<dbReference type="InterPro" id="IPR029063">
    <property type="entry name" value="SAM-dependent_MTases_sf"/>
</dbReference>
<evidence type="ECO:0000313" key="6">
    <source>
        <dbReference type="EMBL" id="GAA2000423.1"/>
    </source>
</evidence>
<feature type="domain" description="Carrier" evidence="5">
    <location>
        <begin position="2897"/>
        <end position="2972"/>
    </location>
</feature>
<dbReference type="Gene3D" id="1.10.1200.10">
    <property type="entry name" value="ACP-like"/>
    <property type="match status" value="2"/>
</dbReference>
<keyword evidence="7" id="KW-1185">Reference proteome</keyword>
<feature type="domain" description="Carrier" evidence="5">
    <location>
        <begin position="976"/>
        <end position="1050"/>
    </location>
</feature>
<dbReference type="NCBIfam" id="TIGR01733">
    <property type="entry name" value="AA-adenyl-dom"/>
    <property type="match status" value="2"/>
</dbReference>
<dbReference type="InterPro" id="IPR020802">
    <property type="entry name" value="TesA-like"/>
</dbReference>
<evidence type="ECO:0000256" key="4">
    <source>
        <dbReference type="ARBA" id="ARBA00022737"/>
    </source>
</evidence>
<comment type="cofactor">
    <cofactor evidence="1">
        <name>pantetheine 4'-phosphate</name>
        <dbReference type="ChEBI" id="CHEBI:47942"/>
    </cofactor>
</comment>
<dbReference type="Gene3D" id="3.30.559.30">
    <property type="entry name" value="Nonribosomal peptide synthetase, condensation domain"/>
    <property type="match status" value="3"/>
</dbReference>
<dbReference type="Gene3D" id="2.30.38.10">
    <property type="entry name" value="Luciferase, Domain 3"/>
    <property type="match status" value="2"/>
</dbReference>
<dbReference type="CDD" id="cd19543">
    <property type="entry name" value="DCL_NRPS"/>
    <property type="match status" value="2"/>
</dbReference>
<dbReference type="InterPro" id="IPR000873">
    <property type="entry name" value="AMP-dep_synth/lig_dom"/>
</dbReference>
<dbReference type="InterPro" id="IPR001031">
    <property type="entry name" value="Thioesterase"/>
</dbReference>
<evidence type="ECO:0000256" key="2">
    <source>
        <dbReference type="ARBA" id="ARBA00022450"/>
    </source>
</evidence>
<dbReference type="InterPro" id="IPR025110">
    <property type="entry name" value="AMP-bd_C"/>
</dbReference>
<dbReference type="EMBL" id="BAAAPC010000012">
    <property type="protein sequence ID" value="GAA2000423.1"/>
    <property type="molecule type" value="Genomic_DNA"/>
</dbReference>
<dbReference type="InterPro" id="IPR045851">
    <property type="entry name" value="AMP-bd_C_sf"/>
</dbReference>
<dbReference type="InterPro" id="IPR023213">
    <property type="entry name" value="CAT-like_dom_sf"/>
</dbReference>
<dbReference type="InterPro" id="IPR036736">
    <property type="entry name" value="ACP-like_sf"/>
</dbReference>
<accession>A0ABN2T6W0</accession>
<dbReference type="InterPro" id="IPR009081">
    <property type="entry name" value="PP-bd_ACP"/>
</dbReference>
<dbReference type="SUPFAM" id="SSF56801">
    <property type="entry name" value="Acetyl-CoA synthetase-like"/>
    <property type="match status" value="2"/>
</dbReference>
<keyword evidence="2" id="KW-0596">Phosphopantetheine</keyword>
<dbReference type="PROSITE" id="PS00455">
    <property type="entry name" value="AMP_BINDING"/>
    <property type="match status" value="2"/>
</dbReference>
<keyword evidence="3" id="KW-0597">Phosphoprotein</keyword>
<dbReference type="PROSITE" id="PS50075">
    <property type="entry name" value="CARRIER"/>
    <property type="match status" value="2"/>
</dbReference>
<dbReference type="Gene3D" id="3.30.300.30">
    <property type="match status" value="3"/>
</dbReference>
<dbReference type="Pfam" id="PF00550">
    <property type="entry name" value="PP-binding"/>
    <property type="match status" value="2"/>
</dbReference>
<dbReference type="RefSeq" id="WP_344162884.1">
    <property type="nucleotide sequence ID" value="NZ_BAAAPC010000012.1"/>
</dbReference>
<name>A0ABN2T6W0_9ACTN</name>
<dbReference type="SMART" id="SM00824">
    <property type="entry name" value="PKS_TE"/>
    <property type="match status" value="1"/>
</dbReference>
<gene>
    <name evidence="6" type="ORF">GCM10009799_29700</name>
</gene>
<dbReference type="InterPro" id="IPR013217">
    <property type="entry name" value="Methyltransf_12"/>
</dbReference>
<dbReference type="Gene3D" id="3.40.50.150">
    <property type="entry name" value="Vaccinia Virus protein VP39"/>
    <property type="match status" value="1"/>
</dbReference>